<evidence type="ECO:0000256" key="3">
    <source>
        <dbReference type="ARBA" id="ARBA00013017"/>
    </source>
</evidence>
<dbReference type="GO" id="GO:0005737">
    <property type="term" value="C:cytoplasm"/>
    <property type="evidence" value="ECO:0007669"/>
    <property type="project" value="TreeGrafter"/>
</dbReference>
<dbReference type="InterPro" id="IPR024706">
    <property type="entry name" value="Peroxiredoxin_AhpC-typ"/>
</dbReference>
<dbReference type="GO" id="GO:0034599">
    <property type="term" value="P:cellular response to oxidative stress"/>
    <property type="evidence" value="ECO:0007669"/>
    <property type="project" value="TreeGrafter"/>
</dbReference>
<sequence length="156" mass="16677">MTDTLEAGSPAPDFTLPVKGGDTVSLAALKGRKVVLYFYPKDDTPGCTTEAIDFTARLADFEAAGASIVGVSRDSLAAHDRFATKHNLGIVLGADTDGAVTEAYGVWVEKMNYGRKYFGIERATFLIGADGRIARIWRKVKVKGHADEVLAAVQAL</sequence>
<keyword evidence="7" id="KW-1015">Disulfide bond</keyword>
<dbReference type="InterPro" id="IPR050924">
    <property type="entry name" value="Peroxiredoxin_BCP/PrxQ"/>
</dbReference>
<protein>
    <recommendedName>
        <fullName evidence="3">thioredoxin-dependent peroxiredoxin</fullName>
        <ecNumber evidence="3">1.11.1.24</ecNumber>
    </recommendedName>
    <alternativeName>
        <fullName evidence="9">Thioredoxin peroxidase</fullName>
    </alternativeName>
    <alternativeName>
        <fullName evidence="11">Thioredoxin-dependent peroxiredoxin Bcp</fullName>
    </alternativeName>
</protein>
<accession>A0A317EHL8</accession>
<feature type="domain" description="Thioredoxin" evidence="14">
    <location>
        <begin position="5"/>
        <end position="156"/>
    </location>
</feature>
<reference evidence="15 16" key="1">
    <citation type="submission" date="2018-05" db="EMBL/GenBank/DDBJ databases">
        <title>Zavarzinia sp. HR-AS.</title>
        <authorList>
            <person name="Lee Y."/>
            <person name="Jeon C.O."/>
        </authorList>
    </citation>
    <scope>NUCLEOTIDE SEQUENCE [LARGE SCALE GENOMIC DNA]</scope>
    <source>
        <strain evidence="15 16">HR-AS</strain>
    </source>
</reference>
<evidence type="ECO:0000256" key="1">
    <source>
        <dbReference type="ARBA" id="ARBA00003330"/>
    </source>
</evidence>
<comment type="subunit">
    <text evidence="2">Monomer.</text>
</comment>
<dbReference type="GO" id="GO:0008379">
    <property type="term" value="F:thioredoxin peroxidase activity"/>
    <property type="evidence" value="ECO:0007669"/>
    <property type="project" value="TreeGrafter"/>
</dbReference>
<evidence type="ECO:0000256" key="13">
    <source>
        <dbReference type="PIRSR" id="PIRSR000239-1"/>
    </source>
</evidence>
<evidence type="ECO:0000313" key="16">
    <source>
        <dbReference type="Proteomes" id="UP000245461"/>
    </source>
</evidence>
<dbReference type="InterPro" id="IPR013766">
    <property type="entry name" value="Thioredoxin_domain"/>
</dbReference>
<dbReference type="CDD" id="cd03017">
    <property type="entry name" value="PRX_BCP"/>
    <property type="match status" value="1"/>
</dbReference>
<dbReference type="AlphaFoldDB" id="A0A317EHL8"/>
<organism evidence="15 16">
    <name type="scientific">Zavarzinia aquatilis</name>
    <dbReference type="NCBI Taxonomy" id="2211142"/>
    <lineage>
        <taxon>Bacteria</taxon>
        <taxon>Pseudomonadati</taxon>
        <taxon>Pseudomonadota</taxon>
        <taxon>Alphaproteobacteria</taxon>
        <taxon>Rhodospirillales</taxon>
        <taxon>Zavarziniaceae</taxon>
        <taxon>Zavarzinia</taxon>
    </lineage>
</organism>
<comment type="similarity">
    <text evidence="10">Belongs to the peroxiredoxin family. BCP/PrxQ subfamily.</text>
</comment>
<evidence type="ECO:0000256" key="11">
    <source>
        <dbReference type="ARBA" id="ARBA00042639"/>
    </source>
</evidence>
<dbReference type="EC" id="1.11.1.24" evidence="3"/>
<dbReference type="GO" id="GO:0045454">
    <property type="term" value="P:cell redox homeostasis"/>
    <property type="evidence" value="ECO:0007669"/>
    <property type="project" value="TreeGrafter"/>
</dbReference>
<comment type="function">
    <text evidence="1">Thiol-specific peroxidase that catalyzes the reduction of hydrogen peroxide and organic hydroperoxides to water and alcohols, respectively. Plays a role in cell protection against oxidative stress by detoxifying peroxides and as sensor of hydrogen peroxide-mediated signaling events.</text>
</comment>
<evidence type="ECO:0000256" key="8">
    <source>
        <dbReference type="ARBA" id="ARBA00023284"/>
    </source>
</evidence>
<name>A0A317EHL8_9PROT</name>
<keyword evidence="4" id="KW-0575">Peroxidase</keyword>
<keyword evidence="8" id="KW-0676">Redox-active center</keyword>
<comment type="caution">
    <text evidence="15">The sequence shown here is derived from an EMBL/GenBank/DDBJ whole genome shotgun (WGS) entry which is preliminary data.</text>
</comment>
<dbReference type="RefSeq" id="WP_109902096.1">
    <property type="nucleotide sequence ID" value="NZ_QGLE01000001.1"/>
</dbReference>
<gene>
    <name evidence="15" type="ORF">DKG74_02120</name>
</gene>
<dbReference type="FunFam" id="3.40.30.10:FF:000007">
    <property type="entry name" value="Thioredoxin-dependent thiol peroxidase"/>
    <property type="match status" value="1"/>
</dbReference>
<evidence type="ECO:0000259" key="14">
    <source>
        <dbReference type="PROSITE" id="PS51352"/>
    </source>
</evidence>
<comment type="catalytic activity">
    <reaction evidence="12">
        <text>a hydroperoxide + [thioredoxin]-dithiol = an alcohol + [thioredoxin]-disulfide + H2O</text>
        <dbReference type="Rhea" id="RHEA:62620"/>
        <dbReference type="Rhea" id="RHEA-COMP:10698"/>
        <dbReference type="Rhea" id="RHEA-COMP:10700"/>
        <dbReference type="ChEBI" id="CHEBI:15377"/>
        <dbReference type="ChEBI" id="CHEBI:29950"/>
        <dbReference type="ChEBI" id="CHEBI:30879"/>
        <dbReference type="ChEBI" id="CHEBI:35924"/>
        <dbReference type="ChEBI" id="CHEBI:50058"/>
        <dbReference type="EC" id="1.11.1.24"/>
    </reaction>
</comment>
<dbReference type="PANTHER" id="PTHR42801">
    <property type="entry name" value="THIOREDOXIN-DEPENDENT PEROXIDE REDUCTASE"/>
    <property type="match status" value="1"/>
</dbReference>
<dbReference type="PANTHER" id="PTHR42801:SF4">
    <property type="entry name" value="AHPC_TSA FAMILY PROTEIN"/>
    <property type="match status" value="1"/>
</dbReference>
<feature type="active site" description="Cysteine sulfenic acid (-SOH) intermediate; for peroxidase activity" evidence="13">
    <location>
        <position position="47"/>
    </location>
</feature>
<dbReference type="PIRSF" id="PIRSF000239">
    <property type="entry name" value="AHPC"/>
    <property type="match status" value="1"/>
</dbReference>
<dbReference type="Proteomes" id="UP000245461">
    <property type="component" value="Unassembled WGS sequence"/>
</dbReference>
<evidence type="ECO:0000313" key="15">
    <source>
        <dbReference type="EMBL" id="PWR25776.1"/>
    </source>
</evidence>
<evidence type="ECO:0000256" key="12">
    <source>
        <dbReference type="ARBA" id="ARBA00049091"/>
    </source>
</evidence>
<keyword evidence="16" id="KW-1185">Reference proteome</keyword>
<dbReference type="SUPFAM" id="SSF52833">
    <property type="entry name" value="Thioredoxin-like"/>
    <property type="match status" value="1"/>
</dbReference>
<evidence type="ECO:0000256" key="7">
    <source>
        <dbReference type="ARBA" id="ARBA00023157"/>
    </source>
</evidence>
<keyword evidence="6" id="KW-0560">Oxidoreductase</keyword>
<evidence type="ECO:0000256" key="10">
    <source>
        <dbReference type="ARBA" id="ARBA00038489"/>
    </source>
</evidence>
<evidence type="ECO:0000256" key="9">
    <source>
        <dbReference type="ARBA" id="ARBA00032824"/>
    </source>
</evidence>
<dbReference type="Pfam" id="PF00578">
    <property type="entry name" value="AhpC-TSA"/>
    <property type="match status" value="1"/>
</dbReference>
<evidence type="ECO:0000256" key="6">
    <source>
        <dbReference type="ARBA" id="ARBA00023002"/>
    </source>
</evidence>
<dbReference type="EMBL" id="QGLE01000001">
    <property type="protein sequence ID" value="PWR25776.1"/>
    <property type="molecule type" value="Genomic_DNA"/>
</dbReference>
<keyword evidence="5" id="KW-0049">Antioxidant</keyword>
<evidence type="ECO:0000256" key="2">
    <source>
        <dbReference type="ARBA" id="ARBA00011245"/>
    </source>
</evidence>
<proteinExistence type="inferred from homology"/>
<dbReference type="InterPro" id="IPR000866">
    <property type="entry name" value="AhpC/TSA"/>
</dbReference>
<evidence type="ECO:0000256" key="4">
    <source>
        <dbReference type="ARBA" id="ARBA00022559"/>
    </source>
</evidence>
<evidence type="ECO:0000256" key="5">
    <source>
        <dbReference type="ARBA" id="ARBA00022862"/>
    </source>
</evidence>
<dbReference type="InterPro" id="IPR036249">
    <property type="entry name" value="Thioredoxin-like_sf"/>
</dbReference>
<dbReference type="PROSITE" id="PS51352">
    <property type="entry name" value="THIOREDOXIN_2"/>
    <property type="match status" value="1"/>
</dbReference>
<dbReference type="Gene3D" id="3.40.30.10">
    <property type="entry name" value="Glutaredoxin"/>
    <property type="match status" value="1"/>
</dbReference>
<dbReference type="OrthoDB" id="9812811at2"/>